<evidence type="ECO:0000256" key="1">
    <source>
        <dbReference type="SAM" id="MobiDB-lite"/>
    </source>
</evidence>
<name>A0A2T0W5J9_9LACT</name>
<dbReference type="OrthoDB" id="9795766at2"/>
<organism evidence="2 3">
    <name type="scientific">Alkalibacterium olivapovliticus</name>
    <dbReference type="NCBI Taxonomy" id="99907"/>
    <lineage>
        <taxon>Bacteria</taxon>
        <taxon>Bacillati</taxon>
        <taxon>Bacillota</taxon>
        <taxon>Bacilli</taxon>
        <taxon>Lactobacillales</taxon>
        <taxon>Carnobacteriaceae</taxon>
        <taxon>Alkalibacterium</taxon>
    </lineage>
</organism>
<dbReference type="RefSeq" id="WP_106194685.1">
    <property type="nucleotide sequence ID" value="NZ_PVTO01000019.1"/>
</dbReference>
<dbReference type="InterPro" id="IPR037914">
    <property type="entry name" value="SpoVT-AbrB_sf"/>
</dbReference>
<dbReference type="AlphaFoldDB" id="A0A2T0W5J9"/>
<dbReference type="EMBL" id="PVTO01000019">
    <property type="protein sequence ID" value="PRY81037.1"/>
    <property type="molecule type" value="Genomic_DNA"/>
</dbReference>
<dbReference type="Gene3D" id="2.10.260.10">
    <property type="match status" value="1"/>
</dbReference>
<dbReference type="Proteomes" id="UP000238205">
    <property type="component" value="Unassembled WGS sequence"/>
</dbReference>
<feature type="region of interest" description="Disordered" evidence="1">
    <location>
        <begin position="1"/>
        <end position="20"/>
    </location>
</feature>
<keyword evidence="3" id="KW-1185">Reference proteome</keyword>
<gene>
    <name evidence="2" type="ORF">CLV38_11947</name>
</gene>
<protein>
    <submittedName>
        <fullName evidence="2">Antitoxin MazE</fullName>
    </submittedName>
</protein>
<reference evidence="2 3" key="1">
    <citation type="submission" date="2018-03" db="EMBL/GenBank/DDBJ databases">
        <title>Genomic Encyclopedia of Archaeal and Bacterial Type Strains, Phase II (KMG-II): from individual species to whole genera.</title>
        <authorList>
            <person name="Goeker M."/>
        </authorList>
    </citation>
    <scope>NUCLEOTIDE SEQUENCE [LARGE SCALE GENOMIC DNA]</scope>
    <source>
        <strain evidence="2 3">DSM 13175</strain>
    </source>
</reference>
<evidence type="ECO:0000313" key="2">
    <source>
        <dbReference type="EMBL" id="PRY81037.1"/>
    </source>
</evidence>
<dbReference type="SUPFAM" id="SSF89447">
    <property type="entry name" value="AbrB/MazE/MraZ-like"/>
    <property type="match status" value="1"/>
</dbReference>
<comment type="caution">
    <text evidence="2">The sequence shown here is derived from an EMBL/GenBank/DDBJ whole genome shotgun (WGS) entry which is preliminary data.</text>
</comment>
<evidence type="ECO:0000313" key="3">
    <source>
        <dbReference type="Proteomes" id="UP000238205"/>
    </source>
</evidence>
<proteinExistence type="predicted"/>
<sequence length="96" mass="11200">MNNESMPFYTADKKSPDSTVKISKWGNSQAIRLSKDELNKAGFIVEEELNMYVENNRIILEKQHTHQTLEERFAHYEGEYKPEEWDSGDSQGAEIF</sequence>
<accession>A0A2T0W5J9</accession>